<evidence type="ECO:0000256" key="5">
    <source>
        <dbReference type="ARBA" id="ARBA00023136"/>
    </source>
</evidence>
<evidence type="ECO:0000256" key="3">
    <source>
        <dbReference type="ARBA" id="ARBA00022448"/>
    </source>
</evidence>
<keyword evidence="4 8" id="KW-0406">Ion transport</keyword>
<dbReference type="CDD" id="cd12152">
    <property type="entry name" value="F1-ATPase_delta"/>
    <property type="match status" value="1"/>
</dbReference>
<dbReference type="InterPro" id="IPR020546">
    <property type="entry name" value="ATP_synth_F1_dsu/esu_N"/>
</dbReference>
<evidence type="ECO:0000256" key="1">
    <source>
        <dbReference type="ARBA" id="ARBA00004202"/>
    </source>
</evidence>
<dbReference type="SUPFAM" id="SSF46604">
    <property type="entry name" value="Epsilon subunit of F1F0-ATP synthase C-terminal domain"/>
    <property type="match status" value="1"/>
</dbReference>
<comment type="subunit">
    <text evidence="8 9">F-type ATPases have 2 components, CF(1) - the catalytic core - and CF(0) - the membrane proton channel. CF(1) has five subunits: alpha(3), beta(3), gamma(1), delta(1), epsilon(1). CF(0) has three main subunits: a, b and c.</text>
</comment>
<dbReference type="Pfam" id="PF02823">
    <property type="entry name" value="ATP-synt_DE_N"/>
    <property type="match status" value="1"/>
</dbReference>
<reference evidence="12 13" key="2">
    <citation type="submission" date="2020-02" db="EMBL/GenBank/DDBJ databases">
        <title>Candidatus Galacturonibacter soehngenii shows hetero-acetogenic catabolism of galacturonic acid but lacks a canonical carbon monoxide dehydrogenase/acetyl-CoA synthase complex.</title>
        <authorList>
            <person name="Diender M."/>
            <person name="Stouten G.R."/>
            <person name="Petersen J.F."/>
            <person name="Nielsen P.H."/>
            <person name="Dueholm M.S."/>
            <person name="Pronk J.T."/>
            <person name="Van Loosdrecht M.C.M."/>
        </authorList>
    </citation>
    <scope>NUCLEOTIDE SEQUENCE [LARGE SCALE GENOMIC DNA]</scope>
    <source>
        <strain evidence="12">GalUA</strain>
    </source>
</reference>
<evidence type="ECO:0000256" key="6">
    <source>
        <dbReference type="ARBA" id="ARBA00023196"/>
    </source>
</evidence>
<dbReference type="GO" id="GO:0045259">
    <property type="term" value="C:proton-transporting ATP synthase complex"/>
    <property type="evidence" value="ECO:0007669"/>
    <property type="project" value="UniProtKB-KW"/>
</dbReference>
<organism evidence="12 13">
    <name type="scientific">Candidatus Galacturonatibacter soehngenii</name>
    <dbReference type="NCBI Taxonomy" id="2307010"/>
    <lineage>
        <taxon>Bacteria</taxon>
        <taxon>Bacillati</taxon>
        <taxon>Bacillota</taxon>
        <taxon>Clostridia</taxon>
        <taxon>Lachnospirales</taxon>
        <taxon>Lachnospiraceae</taxon>
        <taxon>Candidatus Galacturonatibacter</taxon>
    </lineage>
</organism>
<proteinExistence type="inferred from homology"/>
<dbReference type="OrthoDB" id="9804110at2"/>
<dbReference type="HAMAP" id="MF_00530">
    <property type="entry name" value="ATP_synth_epsil_bac"/>
    <property type="match status" value="1"/>
</dbReference>
<dbReference type="GO" id="GO:0005886">
    <property type="term" value="C:plasma membrane"/>
    <property type="evidence" value="ECO:0007669"/>
    <property type="project" value="UniProtKB-SubCell"/>
</dbReference>
<dbReference type="EMBL" id="WAGX01000005">
    <property type="protein sequence ID" value="KAB1438582.1"/>
    <property type="molecule type" value="Genomic_DNA"/>
</dbReference>
<gene>
    <name evidence="8 12" type="primary">atpC</name>
    <name evidence="12" type="ORF">F7O84_13715</name>
</gene>
<keyword evidence="8" id="KW-1003">Cell membrane</keyword>
<keyword evidence="8" id="KW-0375">Hydrogen ion transport</keyword>
<dbReference type="InterPro" id="IPR036794">
    <property type="entry name" value="ATP_F1_dsu/esu_C_sf"/>
</dbReference>
<comment type="function">
    <text evidence="8">Produces ATP from ADP in the presence of a proton gradient across the membrane.</text>
</comment>
<sequence>MADERLFRLKIITPDRVFYEGDASMVELKTSEGEIGVYANHIPLTTILAPGVVKITEPEGMKQAALYSGFVEILKDKVTILAEVAEWPEEIDINRAKEAKIRAERRLSSNESGIDELRAEMALRRALTRIELGRK</sequence>
<comment type="similarity">
    <text evidence="2 8 9">Belongs to the ATPase epsilon chain family.</text>
</comment>
<evidence type="ECO:0000256" key="2">
    <source>
        <dbReference type="ARBA" id="ARBA00005712"/>
    </source>
</evidence>
<dbReference type="PANTHER" id="PTHR13822">
    <property type="entry name" value="ATP SYNTHASE DELTA/EPSILON CHAIN"/>
    <property type="match status" value="1"/>
</dbReference>
<dbReference type="InterPro" id="IPR001469">
    <property type="entry name" value="ATP_synth_F1_dsu/esu"/>
</dbReference>
<evidence type="ECO:0000259" key="10">
    <source>
        <dbReference type="Pfam" id="PF00401"/>
    </source>
</evidence>
<keyword evidence="6 8" id="KW-0139">CF(1)</keyword>
<dbReference type="AlphaFoldDB" id="A0A7V7QKZ7"/>
<keyword evidence="3 8" id="KW-0813">Transport</keyword>
<dbReference type="Pfam" id="PF00401">
    <property type="entry name" value="ATP-synt_DE"/>
    <property type="match status" value="1"/>
</dbReference>
<dbReference type="InterPro" id="IPR036771">
    <property type="entry name" value="ATPsynth_dsu/esu_N"/>
</dbReference>
<evidence type="ECO:0000313" key="13">
    <source>
        <dbReference type="Proteomes" id="UP000461768"/>
    </source>
</evidence>
<name>A0A7V7QKZ7_9FIRM</name>
<dbReference type="InterPro" id="IPR020547">
    <property type="entry name" value="ATP_synth_F1_esu_C"/>
</dbReference>
<dbReference type="GO" id="GO:0005524">
    <property type="term" value="F:ATP binding"/>
    <property type="evidence" value="ECO:0007669"/>
    <property type="project" value="UniProtKB-UniRule"/>
</dbReference>
<keyword evidence="13" id="KW-1185">Reference proteome</keyword>
<comment type="subcellular location">
    <subcellularLocation>
        <location evidence="1 8">Cell membrane</location>
        <topology evidence="1 8">Peripheral membrane protein</topology>
    </subcellularLocation>
</comment>
<dbReference type="Proteomes" id="UP000461768">
    <property type="component" value="Unassembled WGS sequence"/>
</dbReference>
<dbReference type="GO" id="GO:0046933">
    <property type="term" value="F:proton-transporting ATP synthase activity, rotational mechanism"/>
    <property type="evidence" value="ECO:0007669"/>
    <property type="project" value="UniProtKB-UniRule"/>
</dbReference>
<feature type="domain" description="ATP synthase epsilon subunit C-terminal" evidence="10">
    <location>
        <begin position="89"/>
        <end position="131"/>
    </location>
</feature>
<dbReference type="RefSeq" id="WP_151146260.1">
    <property type="nucleotide sequence ID" value="NZ_WAGX01000005.1"/>
</dbReference>
<evidence type="ECO:0000256" key="8">
    <source>
        <dbReference type="HAMAP-Rule" id="MF_00530"/>
    </source>
</evidence>
<evidence type="ECO:0000313" key="12">
    <source>
        <dbReference type="EMBL" id="KAB1438582.1"/>
    </source>
</evidence>
<reference evidence="12 13" key="1">
    <citation type="submission" date="2019-09" db="EMBL/GenBank/DDBJ databases">
        <authorList>
            <person name="Valk L.C."/>
        </authorList>
    </citation>
    <scope>NUCLEOTIDE SEQUENCE [LARGE SCALE GENOMIC DNA]</scope>
    <source>
        <strain evidence="12">GalUA</strain>
    </source>
</reference>
<accession>A0A7V7QKZ7</accession>
<protein>
    <recommendedName>
        <fullName evidence="8">ATP synthase epsilon chain</fullName>
    </recommendedName>
    <alternativeName>
        <fullName evidence="8">ATP synthase F1 sector epsilon subunit</fullName>
    </alternativeName>
    <alternativeName>
        <fullName evidence="8">F-ATPase epsilon subunit</fullName>
    </alternativeName>
</protein>
<evidence type="ECO:0000259" key="11">
    <source>
        <dbReference type="Pfam" id="PF02823"/>
    </source>
</evidence>
<evidence type="ECO:0000256" key="4">
    <source>
        <dbReference type="ARBA" id="ARBA00023065"/>
    </source>
</evidence>
<dbReference type="Gene3D" id="1.20.5.440">
    <property type="entry name" value="ATP synthase delta/epsilon subunit, C-terminal domain"/>
    <property type="match status" value="1"/>
</dbReference>
<keyword evidence="5 8" id="KW-0472">Membrane</keyword>
<keyword evidence="7 8" id="KW-0066">ATP synthesis</keyword>
<dbReference type="SUPFAM" id="SSF51344">
    <property type="entry name" value="Epsilon subunit of F1F0-ATP synthase N-terminal domain"/>
    <property type="match status" value="1"/>
</dbReference>
<evidence type="ECO:0000256" key="9">
    <source>
        <dbReference type="RuleBase" id="RU003656"/>
    </source>
</evidence>
<dbReference type="Gene3D" id="2.60.15.10">
    <property type="entry name" value="F0F1 ATP synthase delta/epsilon subunit, N-terminal"/>
    <property type="match status" value="1"/>
</dbReference>
<dbReference type="NCBIfam" id="TIGR01216">
    <property type="entry name" value="ATP_synt_epsi"/>
    <property type="match status" value="1"/>
</dbReference>
<feature type="domain" description="ATP synthase F1 complex delta/epsilon subunit N-terminal" evidence="11">
    <location>
        <begin position="7"/>
        <end position="85"/>
    </location>
</feature>
<dbReference type="PANTHER" id="PTHR13822:SF10">
    <property type="entry name" value="ATP SYNTHASE EPSILON CHAIN, CHLOROPLASTIC"/>
    <property type="match status" value="1"/>
</dbReference>
<comment type="caution">
    <text evidence="12">The sequence shown here is derived from an EMBL/GenBank/DDBJ whole genome shotgun (WGS) entry which is preliminary data.</text>
</comment>
<evidence type="ECO:0000256" key="7">
    <source>
        <dbReference type="ARBA" id="ARBA00023310"/>
    </source>
</evidence>